<proteinExistence type="predicted"/>
<dbReference type="AlphaFoldDB" id="A0A1K2HW58"/>
<dbReference type="EMBL" id="FPKU01000001">
    <property type="protein sequence ID" value="SFZ82204.1"/>
    <property type="molecule type" value="Genomic_DNA"/>
</dbReference>
<name>A0A1K2HW58_9HYPH</name>
<organism evidence="1 2">
    <name type="scientific">Devosia enhydra</name>
    <dbReference type="NCBI Taxonomy" id="665118"/>
    <lineage>
        <taxon>Bacteria</taxon>
        <taxon>Pseudomonadati</taxon>
        <taxon>Pseudomonadota</taxon>
        <taxon>Alphaproteobacteria</taxon>
        <taxon>Hyphomicrobiales</taxon>
        <taxon>Devosiaceae</taxon>
        <taxon>Devosia</taxon>
    </lineage>
</organism>
<dbReference type="STRING" id="665118.SAMN02983003_0937"/>
<protein>
    <submittedName>
        <fullName evidence="1">Uncharacterized protein</fullName>
    </submittedName>
</protein>
<dbReference type="Proteomes" id="UP000183447">
    <property type="component" value="Unassembled WGS sequence"/>
</dbReference>
<evidence type="ECO:0000313" key="2">
    <source>
        <dbReference type="Proteomes" id="UP000183447"/>
    </source>
</evidence>
<reference evidence="1 2" key="1">
    <citation type="submission" date="2016-11" db="EMBL/GenBank/DDBJ databases">
        <authorList>
            <person name="Jaros S."/>
            <person name="Januszkiewicz K."/>
            <person name="Wedrychowicz H."/>
        </authorList>
    </citation>
    <scope>NUCLEOTIDE SEQUENCE [LARGE SCALE GENOMIC DNA]</scope>
    <source>
        <strain evidence="1 2">ATCC 23634</strain>
    </source>
</reference>
<dbReference type="OrthoDB" id="7950935at2"/>
<evidence type="ECO:0000313" key="1">
    <source>
        <dbReference type="EMBL" id="SFZ82204.1"/>
    </source>
</evidence>
<dbReference type="RefSeq" id="WP_143145662.1">
    <property type="nucleotide sequence ID" value="NZ_FPKU01000001.1"/>
</dbReference>
<accession>A0A1K2HW58</accession>
<keyword evidence="2" id="KW-1185">Reference proteome</keyword>
<sequence>MPATTEMARLRREVDSLVAAVEQDMRPNAKAPMTASARLSLRSDLEQCMQRLDELRTLLAG</sequence>
<gene>
    <name evidence="1" type="ORF">SAMN02983003_0937</name>
</gene>